<comment type="caution">
    <text evidence="2">The sequence shown here is derived from an EMBL/GenBank/DDBJ whole genome shotgun (WGS) entry which is preliminary data.</text>
</comment>
<dbReference type="EMBL" id="JBHTBH010000018">
    <property type="protein sequence ID" value="MFC7331268.1"/>
    <property type="molecule type" value="Genomic_DNA"/>
</dbReference>
<evidence type="ECO:0000256" key="1">
    <source>
        <dbReference type="SAM" id="MobiDB-lite"/>
    </source>
</evidence>
<evidence type="ECO:0000313" key="2">
    <source>
        <dbReference type="EMBL" id="MFC7331268.1"/>
    </source>
</evidence>
<dbReference type="Proteomes" id="UP001596540">
    <property type="component" value="Unassembled WGS sequence"/>
</dbReference>
<sequence length="93" mass="10568">MSWPPRPSRRRPGRPHLLTNADPVRVATAQIPPRRDTEHHRPRVAPSRIGHPSPRPPCRSEDNRHLPAPAPVLFAVALWPTRTTPTYQETLVD</sequence>
<reference evidence="3" key="1">
    <citation type="journal article" date="2019" name="Int. J. Syst. Evol. Microbiol.">
        <title>The Global Catalogue of Microorganisms (GCM) 10K type strain sequencing project: providing services to taxonomists for standard genome sequencing and annotation.</title>
        <authorList>
            <consortium name="The Broad Institute Genomics Platform"/>
            <consortium name="The Broad Institute Genome Sequencing Center for Infectious Disease"/>
            <person name="Wu L."/>
            <person name="Ma J."/>
        </authorList>
    </citation>
    <scope>NUCLEOTIDE SEQUENCE [LARGE SCALE GENOMIC DNA]</scope>
    <source>
        <strain evidence="3">CGMCC 4.7382</strain>
    </source>
</reference>
<accession>A0ABW2KPG7</accession>
<proteinExistence type="predicted"/>
<gene>
    <name evidence="2" type="ORF">ACFQRF_26355</name>
</gene>
<evidence type="ECO:0000313" key="3">
    <source>
        <dbReference type="Proteomes" id="UP001596540"/>
    </source>
</evidence>
<keyword evidence="3" id="KW-1185">Reference proteome</keyword>
<protein>
    <submittedName>
        <fullName evidence="2">Uncharacterized protein</fullName>
    </submittedName>
</protein>
<feature type="region of interest" description="Disordered" evidence="1">
    <location>
        <begin position="1"/>
        <end position="66"/>
    </location>
</feature>
<name>A0ABW2KPG7_9ACTN</name>
<dbReference type="RefSeq" id="WP_379874003.1">
    <property type="nucleotide sequence ID" value="NZ_JBHTBH010000018.1"/>
</dbReference>
<organism evidence="2 3">
    <name type="scientific">Marinactinospora rubrisoli</name>
    <dbReference type="NCBI Taxonomy" id="2715399"/>
    <lineage>
        <taxon>Bacteria</taxon>
        <taxon>Bacillati</taxon>
        <taxon>Actinomycetota</taxon>
        <taxon>Actinomycetes</taxon>
        <taxon>Streptosporangiales</taxon>
        <taxon>Nocardiopsidaceae</taxon>
        <taxon>Marinactinospora</taxon>
    </lineage>
</organism>